<comment type="similarity">
    <text evidence="1">Belongs to the PIGG/PIGN/PIGO family. PIGN subfamily.</text>
</comment>
<dbReference type="GO" id="GO:0051377">
    <property type="term" value="F:mannose-ethanolamine phosphotransferase activity"/>
    <property type="evidence" value="ECO:0007669"/>
    <property type="project" value="UniProtKB-UniRule"/>
</dbReference>
<comment type="subcellular location">
    <subcellularLocation>
        <location evidence="1">Endoplasmic reticulum membrane</location>
        <topology evidence="1">Multi-pass membrane protein</topology>
    </subcellularLocation>
</comment>
<reference evidence="2" key="1">
    <citation type="submission" date="2016-04" db="EMBL/GenBank/DDBJ databases">
        <authorList>
            <person name="Calderon-Fernandez G.M.Sr."/>
        </authorList>
    </citation>
    <scope>NUCLEOTIDE SEQUENCE</scope>
    <source>
        <strain evidence="2">Int1</strain>
        <tissue evidence="2">Integument</tissue>
    </source>
</reference>
<dbReference type="PANTHER" id="PTHR12250">
    <property type="entry name" value="PHOSPHATIDYLINOSITOL GLYCAN, CLASS N"/>
    <property type="match status" value="1"/>
</dbReference>
<dbReference type="InterPro" id="IPR017850">
    <property type="entry name" value="Alkaline_phosphatase_core_sf"/>
</dbReference>
<evidence type="ECO:0000313" key="2">
    <source>
        <dbReference type="EMBL" id="JAS01523.1"/>
    </source>
</evidence>
<dbReference type="AlphaFoldDB" id="A0A171A0D7"/>
<dbReference type="PANTHER" id="PTHR12250:SF0">
    <property type="entry name" value="GPI ETHANOLAMINE PHOSPHATE TRANSFERASE 1"/>
    <property type="match status" value="1"/>
</dbReference>
<dbReference type="InterPro" id="IPR002591">
    <property type="entry name" value="Phosphodiest/P_Trfase"/>
</dbReference>
<dbReference type="GO" id="GO:0005789">
    <property type="term" value="C:endoplasmic reticulum membrane"/>
    <property type="evidence" value="ECO:0007669"/>
    <property type="project" value="UniProtKB-SubCell"/>
</dbReference>
<keyword evidence="1" id="KW-0256">Endoplasmic reticulum</keyword>
<protein>
    <recommendedName>
        <fullName evidence="1">GPI ethanolamine phosphate transferase 1</fullName>
        <ecNumber evidence="1">2.-.-.-</ecNumber>
    </recommendedName>
</protein>
<dbReference type="EC" id="2.-.-.-" evidence="1"/>
<feature type="non-terminal residue" evidence="2">
    <location>
        <position position="1"/>
    </location>
</feature>
<dbReference type="UniPathway" id="UPA00196"/>
<dbReference type="Pfam" id="PF01663">
    <property type="entry name" value="Phosphodiest"/>
    <property type="match status" value="1"/>
</dbReference>
<proteinExistence type="inferred from homology"/>
<dbReference type="Gene3D" id="3.40.720.10">
    <property type="entry name" value="Alkaline Phosphatase, subunit A"/>
    <property type="match status" value="1"/>
</dbReference>
<evidence type="ECO:0000256" key="1">
    <source>
        <dbReference type="RuleBase" id="RU367138"/>
    </source>
</evidence>
<dbReference type="SUPFAM" id="SSF53649">
    <property type="entry name" value="Alkaline phosphatase-like"/>
    <property type="match status" value="1"/>
</dbReference>
<keyword evidence="1 2" id="KW-0808">Transferase</keyword>
<dbReference type="GO" id="GO:0006506">
    <property type="term" value="P:GPI anchor biosynthetic process"/>
    <property type="evidence" value="ECO:0007669"/>
    <property type="project" value="UniProtKB-UniPathway"/>
</dbReference>
<dbReference type="EMBL" id="GEMB01001640">
    <property type="protein sequence ID" value="JAS01523.1"/>
    <property type="molecule type" value="Transcribed_RNA"/>
</dbReference>
<name>A0A171A0D7_TRIIF</name>
<keyword evidence="1" id="KW-0337">GPI-anchor biosynthesis</keyword>
<comment type="function">
    <text evidence="1">Ethanolamine phosphate transferase involved in glycosylphosphatidylinositol-anchor biosynthesis. Transfers ethanolamine phosphate to the first alpha-1,4-linked mannose of the glycosylphosphatidylinositol precursor of GPI-anchor.</text>
</comment>
<feature type="non-terminal residue" evidence="2">
    <location>
        <position position="95"/>
    </location>
</feature>
<accession>A0A171A0D7</accession>
<sequence length="95" mass="10980">SDDYVIDGVQEIFNTTADKHKVMSYKNIFYIHLSAVDLVGHAARRGSDDLEKTVYRMGDKISQLMELFENYYQDKRTAYIIVSDHGMTEWGTHAD</sequence>
<comment type="pathway">
    <text evidence="1">Glycolipid biosynthesis; glycosylphosphatidylinositol-anchor biosynthesis.</text>
</comment>
<dbReference type="InterPro" id="IPR007070">
    <property type="entry name" value="GPI_EtnP_transferase_1"/>
</dbReference>
<organism evidence="2">
    <name type="scientific">Triatoma infestans</name>
    <name type="common">Assassin bug</name>
    <dbReference type="NCBI Taxonomy" id="30076"/>
    <lineage>
        <taxon>Eukaryota</taxon>
        <taxon>Metazoa</taxon>
        <taxon>Ecdysozoa</taxon>
        <taxon>Arthropoda</taxon>
        <taxon>Hexapoda</taxon>
        <taxon>Insecta</taxon>
        <taxon>Pterygota</taxon>
        <taxon>Neoptera</taxon>
        <taxon>Paraneoptera</taxon>
        <taxon>Hemiptera</taxon>
        <taxon>Heteroptera</taxon>
        <taxon>Panheteroptera</taxon>
        <taxon>Cimicomorpha</taxon>
        <taxon>Reduviidae</taxon>
        <taxon>Triatominae</taxon>
        <taxon>Triatoma</taxon>
    </lineage>
</organism>
<reference evidence="2" key="2">
    <citation type="journal article" date="2017" name="J. Med. Entomol.">
        <title>Transcriptome Analysis of the Triatoma infestans (Hemiptera: Reduviidae) Integument.</title>
        <authorList>
            <person name="Calderon-Fernandez G.M."/>
            <person name="Moriconi D.E."/>
            <person name="Dulbecco A.B."/>
            <person name="Juarez M.P."/>
        </authorList>
    </citation>
    <scope>NUCLEOTIDE SEQUENCE</scope>
    <source>
        <strain evidence="2">Int1</strain>
        <tissue evidence="2">Integument</tissue>
    </source>
</reference>